<sequence>MFEGMINGYAQTDLADSGLKFLVMDEKYARSIGVEIHTAHRHCTRLKFADNSVAKTAGMAYDFEWCFGRDNEISPPRILNFHILENAPANVILNDALLFDTKAFSKYLDYLIDDDDDYNYEFEEEGMHIYFFAIDFDKKTRQGQGVLAS</sequence>
<evidence type="ECO:0000313" key="2">
    <source>
        <dbReference type="Proteomes" id="UP001147747"/>
    </source>
</evidence>
<dbReference type="EMBL" id="JAPZBU010000006">
    <property type="protein sequence ID" value="KAJ5396782.1"/>
    <property type="molecule type" value="Genomic_DNA"/>
</dbReference>
<dbReference type="OrthoDB" id="4367083at2759"/>
<keyword evidence="2" id="KW-1185">Reference proteome</keyword>
<reference evidence="1" key="1">
    <citation type="submission" date="2022-12" db="EMBL/GenBank/DDBJ databases">
        <authorList>
            <person name="Petersen C."/>
        </authorList>
    </citation>
    <scope>NUCLEOTIDE SEQUENCE</scope>
    <source>
        <strain evidence="1">IBT 29677</strain>
    </source>
</reference>
<accession>A0A9X0B9K7</accession>
<dbReference type="Proteomes" id="UP001147747">
    <property type="component" value="Unassembled WGS sequence"/>
</dbReference>
<organism evidence="1 2">
    <name type="scientific">Penicillium cosmopolitanum</name>
    <dbReference type="NCBI Taxonomy" id="1131564"/>
    <lineage>
        <taxon>Eukaryota</taxon>
        <taxon>Fungi</taxon>
        <taxon>Dikarya</taxon>
        <taxon>Ascomycota</taxon>
        <taxon>Pezizomycotina</taxon>
        <taxon>Eurotiomycetes</taxon>
        <taxon>Eurotiomycetidae</taxon>
        <taxon>Eurotiales</taxon>
        <taxon>Aspergillaceae</taxon>
        <taxon>Penicillium</taxon>
    </lineage>
</organism>
<dbReference type="GeneID" id="81368512"/>
<dbReference type="AlphaFoldDB" id="A0A9X0B9K7"/>
<protein>
    <submittedName>
        <fullName evidence="1">Uncharacterized protein</fullName>
    </submittedName>
</protein>
<proteinExistence type="predicted"/>
<gene>
    <name evidence="1" type="ORF">N7509_004895</name>
</gene>
<dbReference type="RefSeq" id="XP_056488834.1">
    <property type="nucleotide sequence ID" value="XM_056629532.1"/>
</dbReference>
<evidence type="ECO:0000313" key="1">
    <source>
        <dbReference type="EMBL" id="KAJ5396782.1"/>
    </source>
</evidence>
<reference evidence="1" key="2">
    <citation type="journal article" date="2023" name="IMA Fungus">
        <title>Comparative genomic study of the Penicillium genus elucidates a diverse pangenome and 15 lateral gene transfer events.</title>
        <authorList>
            <person name="Petersen C."/>
            <person name="Sorensen T."/>
            <person name="Nielsen M.R."/>
            <person name="Sondergaard T.E."/>
            <person name="Sorensen J.L."/>
            <person name="Fitzpatrick D.A."/>
            <person name="Frisvad J.C."/>
            <person name="Nielsen K.L."/>
        </authorList>
    </citation>
    <scope>NUCLEOTIDE SEQUENCE</scope>
    <source>
        <strain evidence="1">IBT 29677</strain>
    </source>
</reference>
<name>A0A9X0B9K7_9EURO</name>
<comment type="caution">
    <text evidence="1">The sequence shown here is derived from an EMBL/GenBank/DDBJ whole genome shotgun (WGS) entry which is preliminary data.</text>
</comment>